<dbReference type="Proteomes" id="UP001519460">
    <property type="component" value="Unassembled WGS sequence"/>
</dbReference>
<dbReference type="EMBL" id="JACVVK020000401">
    <property type="protein sequence ID" value="KAK7475575.1"/>
    <property type="molecule type" value="Genomic_DNA"/>
</dbReference>
<organism evidence="1 2">
    <name type="scientific">Batillaria attramentaria</name>
    <dbReference type="NCBI Taxonomy" id="370345"/>
    <lineage>
        <taxon>Eukaryota</taxon>
        <taxon>Metazoa</taxon>
        <taxon>Spiralia</taxon>
        <taxon>Lophotrochozoa</taxon>
        <taxon>Mollusca</taxon>
        <taxon>Gastropoda</taxon>
        <taxon>Caenogastropoda</taxon>
        <taxon>Sorbeoconcha</taxon>
        <taxon>Cerithioidea</taxon>
        <taxon>Batillariidae</taxon>
        <taxon>Batillaria</taxon>
    </lineage>
</organism>
<protein>
    <submittedName>
        <fullName evidence="1">Uncharacterized protein</fullName>
    </submittedName>
</protein>
<gene>
    <name evidence="1" type="ORF">BaRGS_00033164</name>
</gene>
<comment type="caution">
    <text evidence="1">The sequence shown here is derived from an EMBL/GenBank/DDBJ whole genome shotgun (WGS) entry which is preliminary data.</text>
</comment>
<evidence type="ECO:0000313" key="2">
    <source>
        <dbReference type="Proteomes" id="UP001519460"/>
    </source>
</evidence>
<accession>A0ABD0JLH4</accession>
<evidence type="ECO:0000313" key="1">
    <source>
        <dbReference type="EMBL" id="KAK7475575.1"/>
    </source>
</evidence>
<sequence>MTSSLERVIGRAPSVKPLPCHSCNKIVWNSSWSSSSGGVCECVKLEVRKSETGRDIRSTILALPNGTEVAKTQHREKC</sequence>
<dbReference type="AlphaFoldDB" id="A0ABD0JLH4"/>
<keyword evidence="2" id="KW-1185">Reference proteome</keyword>
<proteinExistence type="predicted"/>
<name>A0ABD0JLH4_9CAEN</name>
<reference evidence="1 2" key="1">
    <citation type="journal article" date="2023" name="Sci. Data">
        <title>Genome assembly of the Korean intertidal mud-creeper Batillaria attramentaria.</title>
        <authorList>
            <person name="Patra A.K."/>
            <person name="Ho P.T."/>
            <person name="Jun S."/>
            <person name="Lee S.J."/>
            <person name="Kim Y."/>
            <person name="Won Y.J."/>
        </authorList>
    </citation>
    <scope>NUCLEOTIDE SEQUENCE [LARGE SCALE GENOMIC DNA]</scope>
    <source>
        <strain evidence="1">Wonlab-2016</strain>
    </source>
</reference>